<keyword evidence="3" id="KW-1185">Reference proteome</keyword>
<dbReference type="RefSeq" id="WP_395812908.1">
    <property type="nucleotide sequence ID" value="NZ_CP043494.1"/>
</dbReference>
<reference evidence="2 3" key="1">
    <citation type="submission" date="2019-08" db="EMBL/GenBank/DDBJ databases">
        <title>Archangium and Cystobacter genomes.</title>
        <authorList>
            <person name="Chen I.-C.K."/>
            <person name="Wielgoss S."/>
        </authorList>
    </citation>
    <scope>NUCLEOTIDE SEQUENCE [LARGE SCALE GENOMIC DNA]</scope>
    <source>
        <strain evidence="2 3">Cbm 6</strain>
    </source>
</reference>
<feature type="transmembrane region" description="Helical" evidence="1">
    <location>
        <begin position="129"/>
        <end position="148"/>
    </location>
</feature>
<keyword evidence="1" id="KW-0472">Membrane</keyword>
<accession>A0ABY9WK49</accession>
<feature type="transmembrane region" description="Helical" evidence="1">
    <location>
        <begin position="59"/>
        <end position="79"/>
    </location>
</feature>
<name>A0ABY9WK49_9BACT</name>
<keyword evidence="1" id="KW-1133">Transmembrane helix</keyword>
<sequence>MSATYRIQDEPRPGTLGHLVVNPVFPLLATMMAGVWLGLPWFVFNGFALGSTSRIKELVLALLVVPGTLLLILLLNTLLAQGALTETSKPYAAVSITVWKLAMGYVLFNLQQRSFALHEYYGGVVRNGVLVLVASIVLGSSVLFSLTGGNKILLELLG</sequence>
<evidence type="ECO:0000313" key="3">
    <source>
        <dbReference type="Proteomes" id="UP001611383"/>
    </source>
</evidence>
<dbReference type="Proteomes" id="UP001611383">
    <property type="component" value="Chromosome"/>
</dbReference>
<dbReference type="EMBL" id="CP043494">
    <property type="protein sequence ID" value="WNG42810.1"/>
    <property type="molecule type" value="Genomic_DNA"/>
</dbReference>
<evidence type="ECO:0000313" key="2">
    <source>
        <dbReference type="EMBL" id="WNG42810.1"/>
    </source>
</evidence>
<organism evidence="2 3">
    <name type="scientific">Archangium minus</name>
    <dbReference type="NCBI Taxonomy" id="83450"/>
    <lineage>
        <taxon>Bacteria</taxon>
        <taxon>Pseudomonadati</taxon>
        <taxon>Myxococcota</taxon>
        <taxon>Myxococcia</taxon>
        <taxon>Myxococcales</taxon>
        <taxon>Cystobacterineae</taxon>
        <taxon>Archangiaceae</taxon>
        <taxon>Archangium</taxon>
    </lineage>
</organism>
<evidence type="ECO:0008006" key="4">
    <source>
        <dbReference type="Google" id="ProtNLM"/>
    </source>
</evidence>
<proteinExistence type="predicted"/>
<evidence type="ECO:0000256" key="1">
    <source>
        <dbReference type="SAM" id="Phobius"/>
    </source>
</evidence>
<feature type="transmembrane region" description="Helical" evidence="1">
    <location>
        <begin position="24"/>
        <end position="47"/>
    </location>
</feature>
<feature type="transmembrane region" description="Helical" evidence="1">
    <location>
        <begin position="91"/>
        <end position="108"/>
    </location>
</feature>
<gene>
    <name evidence="2" type="ORF">F0U60_00870</name>
</gene>
<protein>
    <recommendedName>
        <fullName evidence="4">Yip1 domain-containing protein</fullName>
    </recommendedName>
</protein>
<keyword evidence="1" id="KW-0812">Transmembrane</keyword>